<accession>A0A7L7SU17</accession>
<protein>
    <submittedName>
        <fullName evidence="1">Uncharacterized protein</fullName>
    </submittedName>
</protein>
<dbReference type="KEGG" id="vg:77929331"/>
<dbReference type="GeneID" id="77929331"/>
<dbReference type="Proteomes" id="UP000516550">
    <property type="component" value="Genome"/>
</dbReference>
<reference evidence="1 2" key="1">
    <citation type="submission" date="2020-07" db="EMBL/GenBank/DDBJ databases">
        <authorList>
            <person name="McAllister N."/>
            <person name="Young J."/>
            <person name="Gollmer S."/>
            <person name="Akhtar Z.M."/>
            <person name="Amr M."/>
            <person name="Desai R.P."/>
            <person name="Lewis C.M."/>
            <person name="Oday Z.S."/>
            <person name="Robertson L.A."/>
            <person name="Yannam M.R."/>
            <person name="Butela K.A."/>
            <person name="Garlena R.A."/>
            <person name="Russell D.A."/>
            <person name="Pope W.H."/>
            <person name="Jacobs-Sera D."/>
            <person name="Hatfull G.F."/>
        </authorList>
    </citation>
    <scope>NUCLEOTIDE SEQUENCE [LARGE SCALE GENOMIC DNA]</scope>
</reference>
<dbReference type="EMBL" id="MT771342">
    <property type="protein sequence ID" value="QOC55995.1"/>
    <property type="molecule type" value="Genomic_DNA"/>
</dbReference>
<name>A0A7L7SU17_9CAUD</name>
<evidence type="ECO:0000313" key="1">
    <source>
        <dbReference type="EMBL" id="QOC55995.1"/>
    </source>
</evidence>
<organism evidence="1 2">
    <name type="scientific">Gordonia phage Matteo</name>
    <dbReference type="NCBI Taxonomy" id="2759392"/>
    <lineage>
        <taxon>Viruses</taxon>
        <taxon>Duplodnaviria</taxon>
        <taxon>Heunggongvirae</taxon>
        <taxon>Uroviricota</taxon>
        <taxon>Caudoviricetes</taxon>
        <taxon>Attisvirus</taxon>
        <taxon>Attisvirus matteo</taxon>
    </lineage>
</organism>
<gene>
    <name evidence="1" type="primary">65</name>
    <name evidence="1" type="ORF">SEA_MATTEO_65</name>
</gene>
<sequence length="125" mass="13531">MPEFIARTDPDSSSGRTGPGRWAIVMTPVPGVLWTNDVDAVGFVAIGQVADTIFDSTNIDELIQMGVDAGRSATEVFDTNAATYGKSLSEGELTNWGRPSTRLNLDAPPRLTKREILDMTAEMEQ</sequence>
<evidence type="ECO:0000313" key="2">
    <source>
        <dbReference type="Proteomes" id="UP000516550"/>
    </source>
</evidence>
<keyword evidence="2" id="KW-1185">Reference proteome</keyword>
<proteinExistence type="predicted"/>
<dbReference type="RefSeq" id="YP_010653496.1">
    <property type="nucleotide sequence ID" value="NC_070798.1"/>
</dbReference>